<evidence type="ECO:0000256" key="6">
    <source>
        <dbReference type="ARBA" id="ARBA00022833"/>
    </source>
</evidence>
<dbReference type="AlphaFoldDB" id="A0A1C6RSN7"/>
<evidence type="ECO:0000256" key="5">
    <source>
        <dbReference type="ARBA" id="ARBA00022763"/>
    </source>
</evidence>
<name>A0A1C6RSN7_9ACTN</name>
<keyword evidence="11" id="KW-0234">DNA repair</keyword>
<organism evidence="13 14">
    <name type="scientific">Micromonospora rhizosphaerae</name>
    <dbReference type="NCBI Taxonomy" id="568872"/>
    <lineage>
        <taxon>Bacteria</taxon>
        <taxon>Bacillati</taxon>
        <taxon>Actinomycetota</taxon>
        <taxon>Actinomycetes</taxon>
        <taxon>Micromonosporales</taxon>
        <taxon>Micromonosporaceae</taxon>
        <taxon>Micromonospora</taxon>
    </lineage>
</organism>
<dbReference type="GO" id="GO:0006284">
    <property type="term" value="P:base-excision repair"/>
    <property type="evidence" value="ECO:0007669"/>
    <property type="project" value="InterPro"/>
</dbReference>
<dbReference type="InterPro" id="IPR035451">
    <property type="entry name" value="Ada-like_dom_sf"/>
</dbReference>
<feature type="domain" description="HTH araC/xylS-type" evidence="12">
    <location>
        <begin position="92"/>
        <end position="190"/>
    </location>
</feature>
<evidence type="ECO:0000256" key="7">
    <source>
        <dbReference type="ARBA" id="ARBA00023015"/>
    </source>
</evidence>
<keyword evidence="7" id="KW-0805">Transcription regulation</keyword>
<dbReference type="FunFam" id="3.40.10.10:FF:000001">
    <property type="entry name" value="DNA-3-methyladenine glycosylase 2"/>
    <property type="match status" value="1"/>
</dbReference>
<dbReference type="InterPro" id="IPR009057">
    <property type="entry name" value="Homeodomain-like_sf"/>
</dbReference>
<dbReference type="InterPro" id="IPR010316">
    <property type="entry name" value="AlkA_N"/>
</dbReference>
<dbReference type="EMBL" id="FMHV01000002">
    <property type="protein sequence ID" value="SCL20189.1"/>
    <property type="molecule type" value="Genomic_DNA"/>
</dbReference>
<dbReference type="GO" id="GO:0008270">
    <property type="term" value="F:zinc ion binding"/>
    <property type="evidence" value="ECO:0007669"/>
    <property type="project" value="InterPro"/>
</dbReference>
<evidence type="ECO:0000256" key="10">
    <source>
        <dbReference type="ARBA" id="ARBA00023163"/>
    </source>
</evidence>
<evidence type="ECO:0000313" key="13">
    <source>
        <dbReference type="EMBL" id="SCL20189.1"/>
    </source>
</evidence>
<dbReference type="SMART" id="SM00478">
    <property type="entry name" value="ENDO3c"/>
    <property type="match status" value="1"/>
</dbReference>
<dbReference type="SMART" id="SM01009">
    <property type="entry name" value="AlkA_N"/>
    <property type="match status" value="1"/>
</dbReference>
<evidence type="ECO:0000256" key="4">
    <source>
        <dbReference type="ARBA" id="ARBA00022723"/>
    </source>
</evidence>
<dbReference type="InterPro" id="IPR011257">
    <property type="entry name" value="DNA_glycosylase"/>
</dbReference>
<dbReference type="InterPro" id="IPR018060">
    <property type="entry name" value="HTH_AraC"/>
</dbReference>
<reference evidence="14" key="1">
    <citation type="submission" date="2016-06" db="EMBL/GenBank/DDBJ databases">
        <authorList>
            <person name="Varghese N."/>
            <person name="Submissions Spin"/>
        </authorList>
    </citation>
    <scope>NUCLEOTIDE SEQUENCE [LARGE SCALE GENOMIC DNA]</scope>
    <source>
        <strain evidence="14">DSM 45431</strain>
    </source>
</reference>
<keyword evidence="14" id="KW-1185">Reference proteome</keyword>
<dbReference type="Gene3D" id="3.30.310.20">
    <property type="entry name" value="DNA-3-methyladenine glycosylase AlkA, N-terminal domain"/>
    <property type="match status" value="1"/>
</dbReference>
<dbReference type="GO" id="GO:0032259">
    <property type="term" value="P:methylation"/>
    <property type="evidence" value="ECO:0007669"/>
    <property type="project" value="UniProtKB-KW"/>
</dbReference>
<dbReference type="Gene3D" id="1.10.1670.10">
    <property type="entry name" value="Helix-hairpin-Helix base-excision DNA repair enzymes (C-terminal)"/>
    <property type="match status" value="1"/>
</dbReference>
<dbReference type="SUPFAM" id="SSF55945">
    <property type="entry name" value="TATA-box binding protein-like"/>
    <property type="match status" value="1"/>
</dbReference>
<keyword evidence="2" id="KW-0489">Methyltransferase</keyword>
<dbReference type="InterPro" id="IPR037046">
    <property type="entry name" value="AlkA_N_sf"/>
</dbReference>
<evidence type="ECO:0000313" key="14">
    <source>
        <dbReference type="Proteomes" id="UP000199413"/>
    </source>
</evidence>
<dbReference type="Pfam" id="PF02805">
    <property type="entry name" value="Ada_Zn_binding"/>
    <property type="match status" value="1"/>
</dbReference>
<keyword evidence="8" id="KW-0238">DNA-binding</keyword>
<keyword evidence="4" id="KW-0479">Metal-binding</keyword>
<dbReference type="InterPro" id="IPR023170">
    <property type="entry name" value="HhH_base_excis_C"/>
</dbReference>
<dbReference type="Pfam" id="PF06029">
    <property type="entry name" value="AlkA_N"/>
    <property type="match status" value="1"/>
</dbReference>
<evidence type="ECO:0000256" key="9">
    <source>
        <dbReference type="ARBA" id="ARBA00023159"/>
    </source>
</evidence>
<keyword evidence="5" id="KW-0227">DNA damage</keyword>
<dbReference type="Gene3D" id="3.40.10.10">
    <property type="entry name" value="DNA Methylphosphotriester Repair Domain"/>
    <property type="match status" value="1"/>
</dbReference>
<evidence type="ECO:0000256" key="1">
    <source>
        <dbReference type="ARBA" id="ARBA00001947"/>
    </source>
</evidence>
<dbReference type="Gene3D" id="1.10.10.60">
    <property type="entry name" value="Homeodomain-like"/>
    <property type="match status" value="1"/>
</dbReference>
<dbReference type="GO" id="GO:0043565">
    <property type="term" value="F:sequence-specific DNA binding"/>
    <property type="evidence" value="ECO:0007669"/>
    <property type="project" value="InterPro"/>
</dbReference>
<keyword evidence="3" id="KW-0808">Transferase</keyword>
<dbReference type="Pfam" id="PF12833">
    <property type="entry name" value="HTH_18"/>
    <property type="match status" value="1"/>
</dbReference>
<dbReference type="GO" id="GO:0008168">
    <property type="term" value="F:methyltransferase activity"/>
    <property type="evidence" value="ECO:0007669"/>
    <property type="project" value="UniProtKB-KW"/>
</dbReference>
<evidence type="ECO:0000259" key="12">
    <source>
        <dbReference type="PROSITE" id="PS01124"/>
    </source>
</evidence>
<accession>A0A1C6RSN7</accession>
<dbReference type="PROSITE" id="PS01124">
    <property type="entry name" value="HTH_ARAC_FAMILY_2"/>
    <property type="match status" value="1"/>
</dbReference>
<proteinExistence type="predicted"/>
<dbReference type="STRING" id="568872.GA0070624_1937"/>
<keyword evidence="10" id="KW-0804">Transcription</keyword>
<dbReference type="SUPFAM" id="SSF57884">
    <property type="entry name" value="Ada DNA repair protein, N-terminal domain (N-Ada 10)"/>
    <property type="match status" value="1"/>
</dbReference>
<dbReference type="SUPFAM" id="SSF48150">
    <property type="entry name" value="DNA-glycosylase"/>
    <property type="match status" value="1"/>
</dbReference>
<dbReference type="PANTHER" id="PTHR46796">
    <property type="entry name" value="HTH-TYPE TRANSCRIPTIONAL ACTIVATOR RHAS-RELATED"/>
    <property type="match status" value="1"/>
</dbReference>
<dbReference type="InterPro" id="IPR004026">
    <property type="entry name" value="Ada_DNA_repair_Zn-bd"/>
</dbReference>
<dbReference type="SMART" id="SM00342">
    <property type="entry name" value="HTH_ARAC"/>
    <property type="match status" value="1"/>
</dbReference>
<protein>
    <submittedName>
        <fullName evidence="13">DNA-3-methyladenine glycosylase II</fullName>
    </submittedName>
</protein>
<comment type="cofactor">
    <cofactor evidence="1">
        <name>Zn(2+)</name>
        <dbReference type="ChEBI" id="CHEBI:29105"/>
    </cofactor>
</comment>
<keyword evidence="9" id="KW-0010">Activator</keyword>
<dbReference type="InterPro" id="IPR050204">
    <property type="entry name" value="AraC_XylS_family_regulators"/>
</dbReference>
<evidence type="ECO:0000256" key="2">
    <source>
        <dbReference type="ARBA" id="ARBA00022603"/>
    </source>
</evidence>
<dbReference type="Gene3D" id="1.10.340.30">
    <property type="entry name" value="Hypothetical protein, domain 2"/>
    <property type="match status" value="1"/>
</dbReference>
<dbReference type="Proteomes" id="UP000199413">
    <property type="component" value="Unassembled WGS sequence"/>
</dbReference>
<dbReference type="SUPFAM" id="SSF46689">
    <property type="entry name" value="Homeodomain-like"/>
    <property type="match status" value="1"/>
</dbReference>
<gene>
    <name evidence="13" type="ORF">GA0070624_1937</name>
</gene>
<dbReference type="GO" id="GO:0006307">
    <property type="term" value="P:DNA alkylation repair"/>
    <property type="evidence" value="ECO:0007669"/>
    <property type="project" value="UniProtKB-ARBA"/>
</dbReference>
<sequence length="500" mass="53424">MMGEMELDFERCYQATRSRDPRFDGWFIVGVRTTGIYCRPSCPSPVCPKPANVTFYRTAAAAQLAGLRACKRCRPDAVPGSPEWNTRADVVGRAMRLIADGVVDREGVPGLARKLAVSVRHLHRLLVEAVGAPPLALARSQRAYQARLLVETTGMPFGEVAFAAGFSSIRQFNDTLREIFGATPSQLRAAARRRDDRHPGGGLTLRLVVRQPYDPYGVVGWLAARALPGIEEYANGTYRRALRLPGGPGTVTLRPAPAHVQATFRLATVADLGAAVARCRRLLDLDADPGSYLPVLAADPALAPLTKAVPGLRLPGTVDGAETALRIVLGSHAASLVAALADPLPSPDGGLTHTFPDPAAIAAADDLALPEARASAVREMAQLLATGQLRLDEGADRVAVRRSLLAIPGLGPAQIDDLMLHALGDPDAFPAAGGELQTAARAYGLPADTAGLARHADRWRPWRGYGAHLLWRTPSTSFLQDHPQVLRRRVVGLVGDRQPP</sequence>
<dbReference type="GO" id="GO:0003700">
    <property type="term" value="F:DNA-binding transcription factor activity"/>
    <property type="evidence" value="ECO:0007669"/>
    <property type="project" value="InterPro"/>
</dbReference>
<evidence type="ECO:0000256" key="3">
    <source>
        <dbReference type="ARBA" id="ARBA00022679"/>
    </source>
</evidence>
<evidence type="ECO:0000256" key="8">
    <source>
        <dbReference type="ARBA" id="ARBA00023125"/>
    </source>
</evidence>
<keyword evidence="6" id="KW-0862">Zinc</keyword>
<dbReference type="PANTHER" id="PTHR46796:SF6">
    <property type="entry name" value="ARAC SUBFAMILY"/>
    <property type="match status" value="1"/>
</dbReference>
<dbReference type="InterPro" id="IPR003265">
    <property type="entry name" value="HhH-GPD_domain"/>
</dbReference>
<evidence type="ECO:0000256" key="11">
    <source>
        <dbReference type="ARBA" id="ARBA00023204"/>
    </source>
</evidence>